<dbReference type="GO" id="GO:0004252">
    <property type="term" value="F:serine-type endopeptidase activity"/>
    <property type="evidence" value="ECO:0007669"/>
    <property type="project" value="InterPro"/>
</dbReference>
<dbReference type="SUPFAM" id="SSF46785">
    <property type="entry name" value="Winged helix' DNA-binding domain"/>
    <property type="match status" value="1"/>
</dbReference>
<dbReference type="Gene3D" id="1.10.10.10">
    <property type="entry name" value="Winged helix-like DNA-binding domain superfamily/Winged helix DNA-binding domain"/>
    <property type="match status" value="1"/>
</dbReference>
<dbReference type="EMBL" id="MT141816">
    <property type="protein sequence ID" value="QJA70725.1"/>
    <property type="molecule type" value="Genomic_DNA"/>
</dbReference>
<evidence type="ECO:0000259" key="1">
    <source>
        <dbReference type="Pfam" id="PF01726"/>
    </source>
</evidence>
<feature type="domain" description="LexA repressor DNA-binding" evidence="1">
    <location>
        <begin position="1"/>
        <end position="62"/>
    </location>
</feature>
<dbReference type="EMBL" id="MT143143">
    <property type="protein sequence ID" value="QJA93357.1"/>
    <property type="molecule type" value="Genomic_DNA"/>
</dbReference>
<dbReference type="InterPro" id="IPR036390">
    <property type="entry name" value="WH_DNA-bd_sf"/>
</dbReference>
<dbReference type="Pfam" id="PF01726">
    <property type="entry name" value="LexA_DNA_bind"/>
    <property type="match status" value="1"/>
</dbReference>
<evidence type="ECO:0000313" key="2">
    <source>
        <dbReference type="EMBL" id="QJA70725.1"/>
    </source>
</evidence>
<dbReference type="InterPro" id="IPR006199">
    <property type="entry name" value="LexA_DNA-bd_dom"/>
</dbReference>
<dbReference type="InterPro" id="IPR036388">
    <property type="entry name" value="WH-like_DNA-bd_sf"/>
</dbReference>
<name>A0A6M3JNU4_9ZZZZ</name>
<sequence length="77" mass="9165">MTPKQQLTLKFINQFNNKKGYMPSLKEIGEKFKLSSKSSQFMRVKMLWNNGYIIKQCFTPRGIKLTPKAKRYIKKYV</sequence>
<gene>
    <name evidence="2" type="ORF">MM415A03575_0002</name>
    <name evidence="3" type="ORF">MM415B04257_0002</name>
</gene>
<evidence type="ECO:0000313" key="3">
    <source>
        <dbReference type="EMBL" id="QJA93357.1"/>
    </source>
</evidence>
<proteinExistence type="predicted"/>
<dbReference type="GO" id="GO:0006508">
    <property type="term" value="P:proteolysis"/>
    <property type="evidence" value="ECO:0007669"/>
    <property type="project" value="InterPro"/>
</dbReference>
<organism evidence="2">
    <name type="scientific">viral metagenome</name>
    <dbReference type="NCBI Taxonomy" id="1070528"/>
    <lineage>
        <taxon>unclassified sequences</taxon>
        <taxon>metagenomes</taxon>
        <taxon>organismal metagenomes</taxon>
    </lineage>
</organism>
<protein>
    <submittedName>
        <fullName evidence="2">Putative transcriptional repressor</fullName>
    </submittedName>
</protein>
<reference evidence="2" key="1">
    <citation type="submission" date="2020-03" db="EMBL/GenBank/DDBJ databases">
        <title>The deep terrestrial virosphere.</title>
        <authorList>
            <person name="Holmfeldt K."/>
            <person name="Nilsson E."/>
            <person name="Simone D."/>
            <person name="Lopez-Fernandez M."/>
            <person name="Wu X."/>
            <person name="de Brujin I."/>
            <person name="Lundin D."/>
            <person name="Andersson A."/>
            <person name="Bertilsson S."/>
            <person name="Dopson M."/>
        </authorList>
    </citation>
    <scope>NUCLEOTIDE SEQUENCE</scope>
    <source>
        <strain evidence="2">MM415A03575</strain>
        <strain evidence="3">MM415B04257</strain>
    </source>
</reference>
<accession>A0A6M3JNU4</accession>
<dbReference type="AlphaFoldDB" id="A0A6M3JNU4"/>